<dbReference type="EMBL" id="JAGGLG010000008">
    <property type="protein sequence ID" value="MBP2017883.1"/>
    <property type="molecule type" value="Genomic_DNA"/>
</dbReference>
<reference evidence="1 2" key="1">
    <citation type="submission" date="2021-03" db="EMBL/GenBank/DDBJ databases">
        <title>Genomic Encyclopedia of Type Strains, Phase IV (KMG-IV): sequencing the most valuable type-strain genomes for metagenomic binning, comparative biology and taxonomic classification.</title>
        <authorList>
            <person name="Goeker M."/>
        </authorList>
    </citation>
    <scope>NUCLEOTIDE SEQUENCE [LARGE SCALE GENOMIC DNA]</scope>
    <source>
        <strain evidence="1 2">DSM 27138</strain>
    </source>
</reference>
<sequence length="289" mass="32660">MQGIRISDVARAIGCMDSGQTQEFSVVLDGVMFPIFVRRHPGSKWVVFGQGAVDRNRSQLPVFQRKTWVEDICASCVIVSDPTLALDPTMRLGWFQGDGTRFYLAELASVVAEVTGFPMNERADDLCFYGSSAGGFTSLFLARYFPGSCVIVNNPQTDVLEYHEGPVNKLLRVCYPGLSREQVRVRFQDRLSVRHHYLRDQCVHYFQNVADTFHYEVHYRPFVQGYPQGTVKRGPLTGPAPRGSMVCYEYNEPTQGHNPLDRRCTTVLINSILQDQPISLDLLPFVHSD</sequence>
<evidence type="ECO:0000313" key="2">
    <source>
        <dbReference type="Proteomes" id="UP001519289"/>
    </source>
</evidence>
<protein>
    <recommendedName>
        <fullName evidence="3">Glycosyl transferase</fullName>
    </recommendedName>
</protein>
<evidence type="ECO:0008006" key="3">
    <source>
        <dbReference type="Google" id="ProtNLM"/>
    </source>
</evidence>
<comment type="caution">
    <text evidence="1">The sequence shown here is derived from an EMBL/GenBank/DDBJ whole genome shotgun (WGS) entry which is preliminary data.</text>
</comment>
<proteinExistence type="predicted"/>
<name>A0ABS4JQS5_9FIRM</name>
<accession>A0ABS4JQS5</accession>
<dbReference type="InterPro" id="IPR029058">
    <property type="entry name" value="AB_hydrolase_fold"/>
</dbReference>
<organism evidence="1 2">
    <name type="scientific">Symbiobacterium terraclitae</name>
    <dbReference type="NCBI Taxonomy" id="557451"/>
    <lineage>
        <taxon>Bacteria</taxon>
        <taxon>Bacillati</taxon>
        <taxon>Bacillota</taxon>
        <taxon>Clostridia</taxon>
        <taxon>Eubacteriales</taxon>
        <taxon>Symbiobacteriaceae</taxon>
        <taxon>Symbiobacterium</taxon>
    </lineage>
</organism>
<dbReference type="Proteomes" id="UP001519289">
    <property type="component" value="Unassembled WGS sequence"/>
</dbReference>
<dbReference type="SUPFAM" id="SSF53474">
    <property type="entry name" value="alpha/beta-Hydrolases"/>
    <property type="match status" value="1"/>
</dbReference>
<keyword evidence="2" id="KW-1185">Reference proteome</keyword>
<gene>
    <name evidence="1" type="ORF">J2Z79_001269</name>
</gene>
<evidence type="ECO:0000313" key="1">
    <source>
        <dbReference type="EMBL" id="MBP2017883.1"/>
    </source>
</evidence>